<evidence type="ECO:0000256" key="4">
    <source>
        <dbReference type="ARBA" id="ARBA00022840"/>
    </source>
</evidence>
<dbReference type="InterPro" id="IPR027417">
    <property type="entry name" value="P-loop_NTPase"/>
</dbReference>
<dbReference type="STRING" id="1130080.SAMN04488113_1812"/>
<gene>
    <name evidence="6" type="ORF">SAMN04488113_1812</name>
</gene>
<accession>A0A1H6VWN7</accession>
<dbReference type="PANTHER" id="PTHR42711">
    <property type="entry name" value="ABC TRANSPORTER ATP-BINDING PROTEIN"/>
    <property type="match status" value="1"/>
</dbReference>
<proteinExistence type="inferred from homology"/>
<dbReference type="Proteomes" id="UP000198564">
    <property type="component" value="Unassembled WGS sequence"/>
</dbReference>
<comment type="similarity">
    <text evidence="1">Belongs to the ABC transporter superfamily.</text>
</comment>
<dbReference type="GO" id="GO:0016887">
    <property type="term" value="F:ATP hydrolysis activity"/>
    <property type="evidence" value="ECO:0007669"/>
    <property type="project" value="InterPro"/>
</dbReference>
<protein>
    <submittedName>
        <fullName evidence="6">ABC transporter</fullName>
    </submittedName>
</protein>
<reference evidence="7" key="1">
    <citation type="submission" date="2016-10" db="EMBL/GenBank/DDBJ databases">
        <authorList>
            <person name="Varghese N."/>
            <person name="Submissions S."/>
        </authorList>
    </citation>
    <scope>NUCLEOTIDE SEQUENCE [LARGE SCALE GENOMIC DNA]</scope>
    <source>
        <strain evidence="7">DSM 25751</strain>
    </source>
</reference>
<keyword evidence="7" id="KW-1185">Reference proteome</keyword>
<dbReference type="InterPro" id="IPR050763">
    <property type="entry name" value="ABC_transporter_ATP-binding"/>
</dbReference>
<dbReference type="PANTHER" id="PTHR42711:SF5">
    <property type="entry name" value="ABC TRANSPORTER ATP-BINDING PROTEIN NATA"/>
    <property type="match status" value="1"/>
</dbReference>
<feature type="domain" description="ABC transporter" evidence="5">
    <location>
        <begin position="2"/>
        <end position="153"/>
    </location>
</feature>
<evidence type="ECO:0000313" key="7">
    <source>
        <dbReference type="Proteomes" id="UP000198564"/>
    </source>
</evidence>
<feature type="non-terminal residue" evidence="6">
    <location>
        <position position="153"/>
    </location>
</feature>
<dbReference type="InterPro" id="IPR003439">
    <property type="entry name" value="ABC_transporter-like_ATP-bd"/>
</dbReference>
<dbReference type="SUPFAM" id="SSF52540">
    <property type="entry name" value="P-loop containing nucleoside triphosphate hydrolases"/>
    <property type="match status" value="1"/>
</dbReference>
<dbReference type="RefSeq" id="WP_177170587.1">
    <property type="nucleotide sequence ID" value="NZ_FNYW01000081.1"/>
</dbReference>
<evidence type="ECO:0000256" key="1">
    <source>
        <dbReference type="ARBA" id="ARBA00005417"/>
    </source>
</evidence>
<dbReference type="GO" id="GO:0005524">
    <property type="term" value="F:ATP binding"/>
    <property type="evidence" value="ECO:0007669"/>
    <property type="project" value="UniProtKB-KW"/>
</dbReference>
<dbReference type="EMBL" id="FNYW01000081">
    <property type="protein sequence ID" value="SEJ09081.1"/>
    <property type="molecule type" value="Genomic_DNA"/>
</dbReference>
<dbReference type="Pfam" id="PF00005">
    <property type="entry name" value="ABC_tran"/>
    <property type="match status" value="1"/>
</dbReference>
<keyword evidence="3" id="KW-0547">Nucleotide-binding</keyword>
<name>A0A1H6VWN7_9LACT</name>
<dbReference type="Gene3D" id="3.40.50.300">
    <property type="entry name" value="P-loop containing nucleotide triphosphate hydrolases"/>
    <property type="match status" value="1"/>
</dbReference>
<evidence type="ECO:0000256" key="3">
    <source>
        <dbReference type="ARBA" id="ARBA00022741"/>
    </source>
</evidence>
<dbReference type="PROSITE" id="PS50893">
    <property type="entry name" value="ABC_TRANSPORTER_2"/>
    <property type="match status" value="1"/>
</dbReference>
<keyword evidence="2" id="KW-0813">Transport</keyword>
<organism evidence="6 7">
    <name type="scientific">Alkalibacterium gilvum</name>
    <dbReference type="NCBI Taxonomy" id="1130080"/>
    <lineage>
        <taxon>Bacteria</taxon>
        <taxon>Bacillati</taxon>
        <taxon>Bacillota</taxon>
        <taxon>Bacilli</taxon>
        <taxon>Lactobacillales</taxon>
        <taxon>Carnobacteriaceae</taxon>
        <taxon>Alkalibacterium</taxon>
    </lineage>
</organism>
<evidence type="ECO:0000256" key="2">
    <source>
        <dbReference type="ARBA" id="ARBA00022448"/>
    </source>
</evidence>
<evidence type="ECO:0000259" key="5">
    <source>
        <dbReference type="PROSITE" id="PS50893"/>
    </source>
</evidence>
<keyword evidence="4" id="KW-0067">ATP-binding</keyword>
<evidence type="ECO:0000313" key="6">
    <source>
        <dbReference type="EMBL" id="SEJ09081.1"/>
    </source>
</evidence>
<sequence length="153" mass="17142">MLEVSHLSKQFGSIKAVNDLSFSVRKGTTFAFLGTNGAGKSTVIHMIIGLLKPDKGEINFDTDTLPEEIGVVFQNHRLDDDFTIEENLMIRAQLYGVSKAHAQKRVDELLQAIDLTDKRDRIYGECSGGEKRKTDIIRALLNQPHFLILDEPT</sequence>
<dbReference type="AlphaFoldDB" id="A0A1H6VWN7"/>